<evidence type="ECO:0000256" key="9">
    <source>
        <dbReference type="ARBA" id="ARBA00022806"/>
    </source>
</evidence>
<dbReference type="Pfam" id="PF13912">
    <property type="entry name" value="zf-C2H2_6"/>
    <property type="match status" value="1"/>
</dbReference>
<evidence type="ECO:0000256" key="14">
    <source>
        <dbReference type="ARBA" id="ARBA00023042"/>
    </source>
</evidence>
<dbReference type="PROSITE" id="PS00028">
    <property type="entry name" value="ZINC_FINGER_C2H2_1"/>
    <property type="match status" value="1"/>
</dbReference>
<evidence type="ECO:0000313" key="19">
    <source>
        <dbReference type="EMBL" id="ANE37524.1"/>
    </source>
</evidence>
<keyword evidence="7 16" id="KW-0863">Zinc-finger</keyword>
<evidence type="ECO:0000256" key="3">
    <source>
        <dbReference type="ARBA" id="ARBA00022611"/>
    </source>
</evidence>
<reference evidence="19 20" key="1">
    <citation type="submission" date="2015-12" db="EMBL/GenBank/DDBJ databases">
        <title>Complete genome characterization of a novel reovirus from grass carp in China.</title>
        <authorList>
            <person name="Zeng W."/>
            <person name="Li X."/>
            <person name="Wang Q."/>
            <person name="Wang Y."/>
            <person name="Li Y."/>
            <person name="Song X."/>
            <person name="Liu C."/>
            <person name="Shi C."/>
            <person name="Fang X."/>
            <person name="Wu S."/>
        </authorList>
    </citation>
    <scope>NUCLEOTIDE SEQUENCE [LARGE SCALE GENOMIC DNA]</scope>
    <source>
        <strain evidence="19">GZ1208</strain>
    </source>
</reference>
<keyword evidence="6" id="KW-0547">Nucleotide-binding</keyword>
<dbReference type="GO" id="GO:0039625">
    <property type="term" value="C:viral inner capsid"/>
    <property type="evidence" value="ECO:0007669"/>
    <property type="project" value="UniProtKB-KW"/>
</dbReference>
<evidence type="ECO:0000256" key="2">
    <source>
        <dbReference type="ARBA" id="ARBA00022561"/>
    </source>
</evidence>
<keyword evidence="11" id="KW-0067">ATP-binding</keyword>
<evidence type="ECO:0000256" key="16">
    <source>
        <dbReference type="PROSITE-ProRule" id="PRU00042"/>
    </source>
</evidence>
<keyword evidence="14" id="KW-0506">mRNA capping</keyword>
<evidence type="ECO:0000256" key="4">
    <source>
        <dbReference type="ARBA" id="ARBA00022664"/>
    </source>
</evidence>
<evidence type="ECO:0000256" key="8">
    <source>
        <dbReference type="ARBA" id="ARBA00022801"/>
    </source>
</evidence>
<evidence type="ECO:0000256" key="15">
    <source>
        <dbReference type="ARBA" id="ARBA00055768"/>
    </source>
</evidence>
<evidence type="ECO:0000256" key="6">
    <source>
        <dbReference type="ARBA" id="ARBA00022741"/>
    </source>
</evidence>
<evidence type="ECO:0000256" key="7">
    <source>
        <dbReference type="ARBA" id="ARBA00022771"/>
    </source>
</evidence>
<dbReference type="GO" id="GO:0006370">
    <property type="term" value="P:7-methylguanosine mRNA capping"/>
    <property type="evidence" value="ECO:0007669"/>
    <property type="project" value="UniProtKB-KW"/>
</dbReference>
<dbReference type="Gene3D" id="3.90.1830.10">
    <property type="entry name" value="Inner capsid protein lambda-1"/>
    <property type="match status" value="1"/>
</dbReference>
<proteinExistence type="predicted"/>
<evidence type="ECO:0000256" key="10">
    <source>
        <dbReference type="ARBA" id="ARBA00022833"/>
    </source>
</evidence>
<dbReference type="PROSITE" id="PS50157">
    <property type="entry name" value="ZINC_FINGER_C2H2_2"/>
    <property type="match status" value="1"/>
</dbReference>
<dbReference type="InterPro" id="IPR044949">
    <property type="entry name" value="Lambda-1/VP3_sf"/>
</dbReference>
<evidence type="ECO:0000256" key="17">
    <source>
        <dbReference type="SAM" id="MobiDB-lite"/>
    </source>
</evidence>
<sequence>MPRRSARKAQSATASPADTNVVPAKDAPTTNSPPSTTSPNQAAADANQQQAGIVSSQSGPNAVGDSAPSSSVNNDGDIITRPTSDSIAAVANATKPAAVVSDPQSMKVTPIVNPSSYVCNVCNARFSTMSALSEHLRSDHRDDASTLLATPMINNAIRSFLTAWDGIRILSPDVSSKSLSAYLDSAVANGPELIIEDTGLCTSFMLLDNIPSAHLTKELIGFTWFMQMYQMTPPLPEGAVNRIVCMTNWASLGDEGRGLEVRLPPPTDSSVHAYKTVLSRGYIDNAQFNPLALRSNVLLMLLQFTLSNLKINKSSTFTSDVTTITSGRMIRAFEGRPELLALAYPGRAVLPTQTKNAQFLSTAIADRIGRLDRANLIGGEVSAMVECMELCDALTLHIRETYVMLLRSMHQDPTQIVQIVNECANNLLNSTIPISLRPTILCPWFASSEDLRLQQVMHLVNISSNTAAALPLVEALSTLLRSVTPLVLDPTVLTNAITTISESTTQTISPISEILRLLQPMGNDYAAFWKCIASWAYNGLVTTVLSEDAFPDSSQSITHLPSMWKCLFLTLAGPMTSDPHSPVKVFMALANLLAQPEPIAIGVPGMHQTTPASQFSHPGVWPPGFLNPQLINPQQAPLLRAFAEHIRANWPQPSEFGYGSTLQGSANLFIPPNRMVYPWPNQPLPRLTVAPTYDSAMSNWISTTIAFFIRVVNSVNMTATVNDLTRRTMTGVMTAMRQVKTMTPFYIQHMCPTELSVLASVTVTPPFQVPFTRLVQNDVITNVLVARVDPAQRGDAAVDIRATHATFAAALPVDPAAIVVAMLCGQTETNLIPSHHYGKAFAPLFASNAMFTRNQRAVITREAFVCARSAVAQCQDAGFLVPRPLDALRQFDVTSAAAAEIMHAVNDAFKTAFDLDGALLDGLALYGDPRIADLSAAYLQYGGNVVREHVPPGPSHIHRALQQVESTFMAEMNLFNVARGNLYLVQTATNGNWSPMAPVAAPPFVRGGPNVRVVGRFGTIVPRPNGLEPQLIDDGNVPRDIAGDWVYPSDVLQVSVAVFRDYVWPMVKAGRTRVLVELGHYVYTLHYYDPQISLDEAPILEEWLSKINPAGIPPVPFCIPIPQVYPCITARRVHYAFTSENNNDSLFSTNAASIDTAFGENAAVSPLRWPGLVDPNYRVGTNDLPNRITLYNSLYRYNFTYPTLDGIMYVRSAT</sequence>
<dbReference type="EMBL" id="KU240076">
    <property type="protein sequence ID" value="ANE37524.1"/>
    <property type="molecule type" value="Genomic_RNA"/>
</dbReference>
<name>A0A172T142_GCRV</name>
<keyword evidence="13" id="KW-1153">Inner capsid protein</keyword>
<evidence type="ECO:0000259" key="18">
    <source>
        <dbReference type="PROSITE" id="PS50157"/>
    </source>
</evidence>
<keyword evidence="10" id="KW-0862">Zinc</keyword>
<keyword evidence="12" id="KW-0946">Virion</keyword>
<feature type="compositionally biased region" description="Polar residues" evidence="17">
    <location>
        <begin position="8"/>
        <end position="18"/>
    </location>
</feature>
<feature type="compositionally biased region" description="Low complexity" evidence="17">
    <location>
        <begin position="28"/>
        <end position="51"/>
    </location>
</feature>
<protein>
    <submittedName>
        <fullName evidence="19">NTPase/helicase VP3</fullName>
    </submittedName>
</protein>
<keyword evidence="2" id="KW-0167">Capsid protein</keyword>
<evidence type="ECO:0000256" key="5">
    <source>
        <dbReference type="ARBA" id="ARBA00022723"/>
    </source>
</evidence>
<evidence type="ECO:0000256" key="1">
    <source>
        <dbReference type="ARBA" id="ARBA00004328"/>
    </source>
</evidence>
<evidence type="ECO:0000256" key="13">
    <source>
        <dbReference type="ARBA" id="ARBA00022996"/>
    </source>
</evidence>
<organism evidence="19 20">
    <name type="scientific">Grass carp reovirus</name>
    <name type="common">GCRV</name>
    <dbReference type="NCBI Taxonomy" id="128987"/>
    <lineage>
        <taxon>Viruses</taxon>
        <taxon>Riboviria</taxon>
        <taxon>Orthornavirae</taxon>
        <taxon>Duplornaviricota</taxon>
        <taxon>Resentoviricetes</taxon>
        <taxon>Reovirales</taxon>
        <taxon>Spinareoviridae</taxon>
        <taxon>Aquareovirus</taxon>
        <taxon>Aquareovirus ctenopharyngodontis</taxon>
    </lineage>
</organism>
<dbReference type="Proteomes" id="UP000142911">
    <property type="component" value="Genome"/>
</dbReference>
<dbReference type="CDD" id="cd11674">
    <property type="entry name" value="lambda-1"/>
    <property type="match status" value="1"/>
</dbReference>
<keyword evidence="5" id="KW-0479">Metal-binding</keyword>
<dbReference type="InterPro" id="IPR013087">
    <property type="entry name" value="Znf_C2H2_type"/>
</dbReference>
<keyword evidence="3" id="KW-1141">T=2 icosahedral capsid protein</keyword>
<comment type="function">
    <text evidence="15">Inner capsid protein that self-assembles to form an icosahedral capsid with a T=2 symmetry, which consists of 120 copies of VP2, with channels at each of its five-fold vertices. This capsid constitutes the innermost concentric layer of the viral mature particle.</text>
</comment>
<dbReference type="SMART" id="SM00355">
    <property type="entry name" value="ZnF_C2H2"/>
    <property type="match status" value="1"/>
</dbReference>
<dbReference type="GO" id="GO:0016787">
    <property type="term" value="F:hydrolase activity"/>
    <property type="evidence" value="ECO:0007669"/>
    <property type="project" value="UniProtKB-KW"/>
</dbReference>
<dbReference type="Pfam" id="PF22033">
    <property type="entry name" value="Lamba1_VP3"/>
    <property type="match status" value="1"/>
</dbReference>
<feature type="domain" description="C2H2-type" evidence="18">
    <location>
        <begin position="117"/>
        <end position="145"/>
    </location>
</feature>
<dbReference type="GO" id="GO:0003724">
    <property type="term" value="F:RNA helicase activity"/>
    <property type="evidence" value="ECO:0007669"/>
    <property type="project" value="InterPro"/>
</dbReference>
<comment type="subcellular location">
    <subcellularLocation>
        <location evidence="1">Virion</location>
    </subcellularLocation>
</comment>
<dbReference type="GO" id="GO:0039616">
    <property type="term" value="C:T=2 icosahedral viral capsid"/>
    <property type="evidence" value="ECO:0007669"/>
    <property type="project" value="UniProtKB-KW"/>
</dbReference>
<dbReference type="InterPro" id="IPR054176">
    <property type="entry name" value="Lamba1_VP3"/>
</dbReference>
<evidence type="ECO:0000313" key="20">
    <source>
        <dbReference type="Proteomes" id="UP000142911"/>
    </source>
</evidence>
<accession>A0A172T142</accession>
<dbReference type="GO" id="GO:0008270">
    <property type="term" value="F:zinc ion binding"/>
    <property type="evidence" value="ECO:0007669"/>
    <property type="project" value="UniProtKB-KW"/>
</dbReference>
<keyword evidence="8" id="KW-0378">Hydrolase</keyword>
<evidence type="ECO:0000256" key="11">
    <source>
        <dbReference type="ARBA" id="ARBA00022840"/>
    </source>
</evidence>
<evidence type="ECO:0000256" key="12">
    <source>
        <dbReference type="ARBA" id="ARBA00022844"/>
    </source>
</evidence>
<feature type="region of interest" description="Disordered" evidence="17">
    <location>
        <begin position="1"/>
        <end position="80"/>
    </location>
</feature>
<keyword evidence="9 19" id="KW-0347">Helicase</keyword>
<dbReference type="GO" id="GO:0005524">
    <property type="term" value="F:ATP binding"/>
    <property type="evidence" value="ECO:0007669"/>
    <property type="project" value="UniProtKB-KW"/>
</dbReference>
<keyword evidence="4" id="KW-0507">mRNA processing</keyword>